<accession>F6DJV1</accession>
<keyword evidence="2" id="KW-0479">Metal-binding</keyword>
<dbReference type="RefSeq" id="WP_013840936.1">
    <property type="nucleotide sequence ID" value="NC_015589.1"/>
</dbReference>
<feature type="active site" description="Proton acceptor" evidence="1">
    <location>
        <position position="160"/>
    </location>
</feature>
<gene>
    <name evidence="3" type="ordered locus">Desru_0889</name>
</gene>
<dbReference type="PIRSF" id="PIRSF033579">
    <property type="entry name" value="Anaer_Co_chel"/>
    <property type="match status" value="1"/>
</dbReference>
<evidence type="ECO:0000313" key="4">
    <source>
        <dbReference type="Proteomes" id="UP000009234"/>
    </source>
</evidence>
<dbReference type="CDD" id="cd03412">
    <property type="entry name" value="CbiK_N"/>
    <property type="match status" value="1"/>
</dbReference>
<dbReference type="Gene3D" id="3.40.50.1400">
    <property type="match status" value="2"/>
</dbReference>
<protein>
    <submittedName>
        <fullName evidence="3">Sirohydrochlorin cobaltochelatase</fullName>
        <ecNumber evidence="3">4.99.1.3</ecNumber>
    </submittedName>
</protein>
<proteinExistence type="predicted"/>
<dbReference type="eggNOG" id="COG4822">
    <property type="taxonomic scope" value="Bacteria"/>
</dbReference>
<sequence>MSDNKAVLLVTFGTNVAEAANSFKHLENKIRKAFPGVEVRWSYTAKSIRNNLARQGYAVDSPITALSKLQDEGFTRVAVQSVHVLAGQEYYDLVNVVDNMARFHGSSGKHFQSKIGKFGFHRLTLGTPLLYNFEDYQEVAEGIRSFVPENPEHALVLVGHGSGHHAFSTYGCLNDLLRHRYPNVFLGTVEGYPSPREVKQDLSRAGIKQVTVMPLMNIAGEHAVSDLAGGQPASWKSQLQQDYEVSVNLAGLLDIEDILNIYVKHLREAYNKID</sequence>
<dbReference type="SUPFAM" id="SSF53800">
    <property type="entry name" value="Chelatase"/>
    <property type="match status" value="1"/>
</dbReference>
<dbReference type="Pfam" id="PF06180">
    <property type="entry name" value="CbiK"/>
    <property type="match status" value="1"/>
</dbReference>
<dbReference type="InterPro" id="IPR010388">
    <property type="entry name" value="Anaerobic_Co-chelatase"/>
</dbReference>
<keyword evidence="4" id="KW-1185">Reference proteome</keyword>
<reference evidence="4" key="1">
    <citation type="submission" date="2011-05" db="EMBL/GenBank/DDBJ databases">
        <title>Complete sequence of Desulfotomaculum ruminis DSM 2154.</title>
        <authorList>
            <person name="Lucas S."/>
            <person name="Copeland A."/>
            <person name="Lapidus A."/>
            <person name="Cheng J.-F."/>
            <person name="Goodwin L."/>
            <person name="Pitluck S."/>
            <person name="Lu M."/>
            <person name="Detter J.C."/>
            <person name="Han C."/>
            <person name="Tapia R."/>
            <person name="Land M."/>
            <person name="Hauser L."/>
            <person name="Kyrpides N."/>
            <person name="Ivanova N."/>
            <person name="Mikhailova N."/>
            <person name="Pagani I."/>
            <person name="Stams A.J.M."/>
            <person name="Plugge C.M."/>
            <person name="Muyzer G."/>
            <person name="Kuever J."/>
            <person name="Parshina S.N."/>
            <person name="Ivanova A.E."/>
            <person name="Nazina T.N."/>
            <person name="Brambilla E."/>
            <person name="Spring S."/>
            <person name="Klenk H.-P."/>
            <person name="Woyke T."/>
        </authorList>
    </citation>
    <scope>NUCLEOTIDE SEQUENCE [LARGE SCALE GENOMIC DNA]</scope>
    <source>
        <strain evidence="4">ATCC 23193 / DSM 2154 / NCIB 8452 / DL</strain>
    </source>
</reference>
<dbReference type="GO" id="GO:0016852">
    <property type="term" value="F:sirohydrochlorin cobaltochelatase activity"/>
    <property type="evidence" value="ECO:0007669"/>
    <property type="project" value="UniProtKB-EC"/>
</dbReference>
<organism evidence="3 4">
    <name type="scientific">Desulforamulus ruminis (strain ATCC 23193 / DSM 2154 / NCIMB 8452 / DL)</name>
    <name type="common">Desulfotomaculum ruminis</name>
    <dbReference type="NCBI Taxonomy" id="696281"/>
    <lineage>
        <taxon>Bacteria</taxon>
        <taxon>Bacillati</taxon>
        <taxon>Bacillota</taxon>
        <taxon>Clostridia</taxon>
        <taxon>Eubacteriales</taxon>
        <taxon>Peptococcaceae</taxon>
        <taxon>Desulforamulus</taxon>
    </lineage>
</organism>
<keyword evidence="3" id="KW-0456">Lyase</keyword>
<feature type="binding site" evidence="2">
    <location>
        <position position="222"/>
    </location>
    <ligand>
        <name>Co(2+)</name>
        <dbReference type="ChEBI" id="CHEBI:48828"/>
    </ligand>
</feature>
<keyword evidence="2" id="KW-0170">Cobalt</keyword>
<dbReference type="GO" id="GO:0046872">
    <property type="term" value="F:metal ion binding"/>
    <property type="evidence" value="ECO:0007669"/>
    <property type="project" value="UniProtKB-KW"/>
</dbReference>
<dbReference type="STRING" id="696281.Desru_0889"/>
<reference evidence="3 4" key="2">
    <citation type="journal article" date="2012" name="Stand. Genomic Sci.">
        <title>Complete genome sequence of the sulfate-reducing firmicute Desulfotomaculum ruminis type strain (DL(T)).</title>
        <authorList>
            <person name="Spring S."/>
            <person name="Visser M."/>
            <person name="Lu M."/>
            <person name="Copeland A."/>
            <person name="Lapidus A."/>
            <person name="Lucas S."/>
            <person name="Cheng J.F."/>
            <person name="Han C."/>
            <person name="Tapia R."/>
            <person name="Goodwin L.A."/>
            <person name="Pitluck S."/>
            <person name="Ivanova N."/>
            <person name="Land M."/>
            <person name="Hauser L."/>
            <person name="Larimer F."/>
            <person name="Rohde M."/>
            <person name="Goker M."/>
            <person name="Detter J.C."/>
            <person name="Kyrpides N.C."/>
            <person name="Woyke T."/>
            <person name="Schaap P.J."/>
            <person name="Plugge C.M."/>
            <person name="Muyzer G."/>
            <person name="Kuever J."/>
            <person name="Pereira I.A."/>
            <person name="Parshina S.N."/>
            <person name="Bernier-Latmani R."/>
            <person name="Stams A.J."/>
            <person name="Klenk H.P."/>
        </authorList>
    </citation>
    <scope>NUCLEOTIDE SEQUENCE [LARGE SCALE GENOMIC DNA]</scope>
    <source>
        <strain evidence="4">ATCC 23193 / DSM 2154 / NCIB 8452 / DL</strain>
    </source>
</reference>
<dbReference type="GO" id="GO:0019251">
    <property type="term" value="P:anaerobic cobalamin biosynthetic process"/>
    <property type="evidence" value="ECO:0007669"/>
    <property type="project" value="InterPro"/>
</dbReference>
<feature type="binding site" evidence="2">
    <location>
        <position position="160"/>
    </location>
    <ligand>
        <name>Co(2+)</name>
        <dbReference type="ChEBI" id="CHEBI:48828"/>
    </ligand>
</feature>
<dbReference type="CDD" id="cd03413">
    <property type="entry name" value="CbiK_C"/>
    <property type="match status" value="1"/>
</dbReference>
<evidence type="ECO:0000313" key="3">
    <source>
        <dbReference type="EMBL" id="AEG59165.1"/>
    </source>
</evidence>
<dbReference type="Proteomes" id="UP000009234">
    <property type="component" value="Chromosome"/>
</dbReference>
<evidence type="ECO:0000256" key="2">
    <source>
        <dbReference type="PIRSR" id="PIRSR033579-3"/>
    </source>
</evidence>
<feature type="binding site" evidence="2">
    <location>
        <position position="190"/>
    </location>
    <ligand>
        <name>Co(2+)</name>
        <dbReference type="ChEBI" id="CHEBI:48828"/>
    </ligand>
</feature>
<name>F6DJV1_DESRL</name>
<dbReference type="AlphaFoldDB" id="F6DJV1"/>
<dbReference type="KEGG" id="dru:Desru_0889"/>
<dbReference type="HOGENOM" id="CLU_036584_1_1_9"/>
<dbReference type="EMBL" id="CP002780">
    <property type="protein sequence ID" value="AEG59165.1"/>
    <property type="molecule type" value="Genomic_DNA"/>
</dbReference>
<evidence type="ECO:0000256" key="1">
    <source>
        <dbReference type="PIRSR" id="PIRSR033579-1"/>
    </source>
</evidence>
<dbReference type="EC" id="4.99.1.3" evidence="3"/>